<dbReference type="PROSITE" id="PS51507">
    <property type="entry name" value="IRF_2"/>
    <property type="match status" value="1"/>
</dbReference>
<dbReference type="Pfam" id="PF00605">
    <property type="entry name" value="IRF"/>
    <property type="match status" value="1"/>
</dbReference>
<dbReference type="InterPro" id="IPR036390">
    <property type="entry name" value="WH_DNA-bd_sf"/>
</dbReference>
<feature type="non-terminal residue" evidence="3">
    <location>
        <position position="76"/>
    </location>
</feature>
<feature type="non-terminal residue" evidence="3">
    <location>
        <position position="1"/>
    </location>
</feature>
<keyword evidence="4" id="KW-1185">Reference proteome</keyword>
<dbReference type="PANTHER" id="PTHR11949:SF1">
    <property type="entry name" value="INTERFERON REGULATORY FACTOR 3"/>
    <property type="match status" value="1"/>
</dbReference>
<dbReference type="SUPFAM" id="SSF46785">
    <property type="entry name" value="Winged helix' DNA-binding domain"/>
    <property type="match status" value="1"/>
</dbReference>
<protein>
    <submittedName>
        <fullName evidence="3">Interferon regulatory factor 3</fullName>
    </submittedName>
</protein>
<dbReference type="PRINTS" id="PR00267">
    <property type="entry name" value="INTFRNREGFCT"/>
</dbReference>
<dbReference type="GO" id="GO:0005634">
    <property type="term" value="C:nucleus"/>
    <property type="evidence" value="ECO:0007669"/>
    <property type="project" value="TreeGrafter"/>
</dbReference>
<dbReference type="EMBL" id="JAHGAV010000699">
    <property type="protein sequence ID" value="KAG6923971.1"/>
    <property type="molecule type" value="Genomic_DNA"/>
</dbReference>
<dbReference type="PANTHER" id="PTHR11949">
    <property type="entry name" value="INTERFERON REGULATORY FACTOR"/>
    <property type="match status" value="1"/>
</dbReference>
<proteinExistence type="predicted"/>
<organism evidence="3 4">
    <name type="scientific">Chelydra serpentina</name>
    <name type="common">Snapping turtle</name>
    <name type="synonym">Testudo serpentina</name>
    <dbReference type="NCBI Taxonomy" id="8475"/>
    <lineage>
        <taxon>Eukaryota</taxon>
        <taxon>Metazoa</taxon>
        <taxon>Chordata</taxon>
        <taxon>Craniata</taxon>
        <taxon>Vertebrata</taxon>
        <taxon>Euteleostomi</taxon>
        <taxon>Archelosauria</taxon>
        <taxon>Testudinata</taxon>
        <taxon>Testudines</taxon>
        <taxon>Cryptodira</taxon>
        <taxon>Durocryptodira</taxon>
        <taxon>Americhelydia</taxon>
        <taxon>Chelydroidea</taxon>
        <taxon>Chelydridae</taxon>
        <taxon>Chelydra</taxon>
    </lineage>
</organism>
<feature type="domain" description="IRF tryptophan pentad repeat" evidence="2">
    <location>
        <begin position="26"/>
        <end position="76"/>
    </location>
</feature>
<evidence type="ECO:0000313" key="4">
    <source>
        <dbReference type="Proteomes" id="UP000765507"/>
    </source>
</evidence>
<dbReference type="InterPro" id="IPR001346">
    <property type="entry name" value="Interferon_reg_fact_DNA-bd_dom"/>
</dbReference>
<dbReference type="Gene3D" id="1.10.10.10">
    <property type="entry name" value="Winged helix-like DNA-binding domain superfamily/Winged helix DNA-binding domain"/>
    <property type="match status" value="1"/>
</dbReference>
<evidence type="ECO:0000256" key="1">
    <source>
        <dbReference type="SAM" id="MobiDB-lite"/>
    </source>
</evidence>
<dbReference type="OrthoDB" id="8691508at2759"/>
<dbReference type="Proteomes" id="UP000765507">
    <property type="component" value="Unassembled WGS sequence"/>
</dbReference>
<comment type="caution">
    <text evidence="3">The sequence shown here is derived from an EMBL/GenBank/DDBJ whole genome shotgun (WGS) entry which is preliminary data.</text>
</comment>
<dbReference type="GO" id="GO:0000981">
    <property type="term" value="F:DNA-binding transcription factor activity, RNA polymerase II-specific"/>
    <property type="evidence" value="ECO:0007669"/>
    <property type="project" value="TreeGrafter"/>
</dbReference>
<dbReference type="GO" id="GO:0002376">
    <property type="term" value="P:immune system process"/>
    <property type="evidence" value="ECO:0007669"/>
    <property type="project" value="TreeGrafter"/>
</dbReference>
<sequence length="76" mass="8605">HFSELLPLTEGVRQAAPPPPAMGTPKPLIVPWLRRKLDAGCYPGVSWLDPGRTQFRVPWKHGLRQDASAEDFQLFR</sequence>
<reference evidence="3 4" key="1">
    <citation type="journal article" date="2020" name="G3 (Bethesda)">
        <title>Draft Genome of the Common Snapping Turtle, Chelydra serpentina, a Model for Phenotypic Plasticity in Reptiles.</title>
        <authorList>
            <person name="Das D."/>
            <person name="Singh S.K."/>
            <person name="Bierstedt J."/>
            <person name="Erickson A."/>
            <person name="Galli G.L.J."/>
            <person name="Crossley D.A. 2nd"/>
            <person name="Rhen T."/>
        </authorList>
    </citation>
    <scope>NUCLEOTIDE SEQUENCE [LARGE SCALE GENOMIC DNA]</scope>
    <source>
        <strain evidence="3">KW</strain>
    </source>
</reference>
<accession>A0A8T1S551</accession>
<name>A0A8T1S551_CHESE</name>
<evidence type="ECO:0000259" key="2">
    <source>
        <dbReference type="PROSITE" id="PS51507"/>
    </source>
</evidence>
<dbReference type="AlphaFoldDB" id="A0A8T1S551"/>
<dbReference type="GO" id="GO:0000978">
    <property type="term" value="F:RNA polymerase II cis-regulatory region sequence-specific DNA binding"/>
    <property type="evidence" value="ECO:0007669"/>
    <property type="project" value="TreeGrafter"/>
</dbReference>
<dbReference type="InterPro" id="IPR036388">
    <property type="entry name" value="WH-like_DNA-bd_sf"/>
</dbReference>
<gene>
    <name evidence="3" type="primary">IRF3</name>
    <name evidence="3" type="ORF">G0U57_018588</name>
</gene>
<evidence type="ECO:0000313" key="3">
    <source>
        <dbReference type="EMBL" id="KAG6923971.1"/>
    </source>
</evidence>
<feature type="region of interest" description="Disordered" evidence="1">
    <location>
        <begin position="1"/>
        <end position="25"/>
    </location>
</feature>